<dbReference type="InterPro" id="IPR010607">
    <property type="entry name" value="DUF1194"/>
</dbReference>
<organism evidence="3 4">
    <name type="scientific">Falsiroseomonas oleicola</name>
    <dbReference type="NCBI Taxonomy" id="2801474"/>
    <lineage>
        <taxon>Bacteria</taxon>
        <taxon>Pseudomonadati</taxon>
        <taxon>Pseudomonadota</taxon>
        <taxon>Alphaproteobacteria</taxon>
        <taxon>Acetobacterales</taxon>
        <taxon>Roseomonadaceae</taxon>
        <taxon>Falsiroseomonas</taxon>
    </lineage>
</organism>
<dbReference type="Proteomes" id="UP000689967">
    <property type="component" value="Unassembled WGS sequence"/>
</dbReference>
<feature type="signal peptide" evidence="2">
    <location>
        <begin position="1"/>
        <end position="21"/>
    </location>
</feature>
<protein>
    <submittedName>
        <fullName evidence="3">DUF1194 domain-containing protein</fullName>
    </submittedName>
</protein>
<evidence type="ECO:0000256" key="1">
    <source>
        <dbReference type="SAM" id="MobiDB-lite"/>
    </source>
</evidence>
<dbReference type="Pfam" id="PF06707">
    <property type="entry name" value="DUF1194"/>
    <property type="match status" value="1"/>
</dbReference>
<sequence>MRIPRRTLLAGPALIAAPARAQSGVVDLLLVLAVDASGSIDADEFALQRDGIAEAIVHPAVLGAIRSRPQGVIGVAMVEWGSPGGAATVVDWMRVADAASAAAAATALRDAPRSRQSYNALGDAILHATALIAAAPWRAEARTIDVSGDGPDIRSLTPAPEARDFAVAQGIVVNGLAIEASSAWSGGRLSAAYERDVMGGPGAFVMRAEDRRDFARALRAKLVREVAMHPGGAAHAHATGRNGAEPAWEAPRAPSQAAPFRPRSSSRQGILDSQGD</sequence>
<evidence type="ECO:0000313" key="4">
    <source>
        <dbReference type="Proteomes" id="UP000689967"/>
    </source>
</evidence>
<comment type="caution">
    <text evidence="3">The sequence shown here is derived from an EMBL/GenBank/DDBJ whole genome shotgun (WGS) entry which is preliminary data.</text>
</comment>
<dbReference type="EMBL" id="JAERQM010000001">
    <property type="protein sequence ID" value="MBU8542127.1"/>
    <property type="molecule type" value="Genomic_DNA"/>
</dbReference>
<evidence type="ECO:0000313" key="3">
    <source>
        <dbReference type="EMBL" id="MBU8542127.1"/>
    </source>
</evidence>
<feature type="chain" id="PRO_5046667484" evidence="2">
    <location>
        <begin position="22"/>
        <end position="276"/>
    </location>
</feature>
<reference evidence="3 4" key="1">
    <citation type="submission" date="2021-01" db="EMBL/GenBank/DDBJ databases">
        <title>Roseomonas sp. nov, a bacterium isolated from an oil production mixture in Yumen Oilfield.</title>
        <authorList>
            <person name="Wu D."/>
        </authorList>
    </citation>
    <scope>NUCLEOTIDE SEQUENCE [LARGE SCALE GENOMIC DNA]</scope>
    <source>
        <strain evidence="3 4">ROY-5-3</strain>
    </source>
</reference>
<name>A0ABS6H2Q5_9PROT</name>
<dbReference type="RefSeq" id="WP_216872489.1">
    <property type="nucleotide sequence ID" value="NZ_JAERQM010000001.1"/>
</dbReference>
<keyword evidence="2" id="KW-0732">Signal</keyword>
<evidence type="ECO:0000256" key="2">
    <source>
        <dbReference type="SAM" id="SignalP"/>
    </source>
</evidence>
<feature type="compositionally biased region" description="Low complexity" evidence="1">
    <location>
        <begin position="233"/>
        <end position="244"/>
    </location>
</feature>
<gene>
    <name evidence="3" type="ORF">JJQ90_00335</name>
</gene>
<proteinExistence type="predicted"/>
<accession>A0ABS6H2Q5</accession>
<keyword evidence="4" id="KW-1185">Reference proteome</keyword>
<feature type="region of interest" description="Disordered" evidence="1">
    <location>
        <begin position="233"/>
        <end position="276"/>
    </location>
</feature>